<keyword evidence="3" id="KW-1185">Reference proteome</keyword>
<sequence length="170" mass="19200">MSTEHPIVAAQAPVDKSPPSATMSTERPISPRPTQFSHQSSPTKKGPFYAGHKLERVQHYGYHKETHQKTDFENADDLFKFLGTPTFDELRNVHFSATVPRSQFFAKANSMSRSIKEEYFKEPSSGLVVFKDTESKVPRGHVTDTKCKPNITVAFEDDFSGNDTTFWPCI</sequence>
<dbReference type="Proteomes" id="UP000054248">
    <property type="component" value="Unassembled WGS sequence"/>
</dbReference>
<gene>
    <name evidence="2" type="ORF">M407DRAFT_21778</name>
</gene>
<organism evidence="2 3">
    <name type="scientific">Tulasnella calospora MUT 4182</name>
    <dbReference type="NCBI Taxonomy" id="1051891"/>
    <lineage>
        <taxon>Eukaryota</taxon>
        <taxon>Fungi</taxon>
        <taxon>Dikarya</taxon>
        <taxon>Basidiomycota</taxon>
        <taxon>Agaricomycotina</taxon>
        <taxon>Agaricomycetes</taxon>
        <taxon>Cantharellales</taxon>
        <taxon>Tulasnellaceae</taxon>
        <taxon>Tulasnella</taxon>
    </lineage>
</organism>
<reference evidence="2 3" key="1">
    <citation type="submission" date="2014-04" db="EMBL/GenBank/DDBJ databases">
        <authorList>
            <consortium name="DOE Joint Genome Institute"/>
            <person name="Kuo A."/>
            <person name="Girlanda M."/>
            <person name="Perotto S."/>
            <person name="Kohler A."/>
            <person name="Nagy L.G."/>
            <person name="Floudas D."/>
            <person name="Copeland A."/>
            <person name="Barry K.W."/>
            <person name="Cichocki N."/>
            <person name="Veneault-Fourrey C."/>
            <person name="LaButti K."/>
            <person name="Lindquist E.A."/>
            <person name="Lipzen A."/>
            <person name="Lundell T."/>
            <person name="Morin E."/>
            <person name="Murat C."/>
            <person name="Sun H."/>
            <person name="Tunlid A."/>
            <person name="Henrissat B."/>
            <person name="Grigoriev I.V."/>
            <person name="Hibbett D.S."/>
            <person name="Martin F."/>
            <person name="Nordberg H.P."/>
            <person name="Cantor M.N."/>
            <person name="Hua S.X."/>
        </authorList>
    </citation>
    <scope>NUCLEOTIDE SEQUENCE [LARGE SCALE GENOMIC DNA]</scope>
    <source>
        <strain evidence="2 3">MUT 4182</strain>
    </source>
</reference>
<dbReference type="HOGENOM" id="CLU_1574537_0_0_1"/>
<evidence type="ECO:0000313" key="2">
    <source>
        <dbReference type="EMBL" id="KIO29032.1"/>
    </source>
</evidence>
<feature type="compositionally biased region" description="Polar residues" evidence="1">
    <location>
        <begin position="19"/>
        <end position="43"/>
    </location>
</feature>
<accession>A0A0C3M5V0</accession>
<dbReference type="OrthoDB" id="5569250at2759"/>
<feature type="region of interest" description="Disordered" evidence="1">
    <location>
        <begin position="1"/>
        <end position="48"/>
    </location>
</feature>
<name>A0A0C3M5V0_9AGAM</name>
<protein>
    <submittedName>
        <fullName evidence="2">Uncharacterized protein</fullName>
    </submittedName>
</protein>
<dbReference type="AlphaFoldDB" id="A0A0C3M5V0"/>
<reference evidence="3" key="2">
    <citation type="submission" date="2015-01" db="EMBL/GenBank/DDBJ databases">
        <title>Evolutionary Origins and Diversification of the Mycorrhizal Mutualists.</title>
        <authorList>
            <consortium name="DOE Joint Genome Institute"/>
            <consortium name="Mycorrhizal Genomics Consortium"/>
            <person name="Kohler A."/>
            <person name="Kuo A."/>
            <person name="Nagy L.G."/>
            <person name="Floudas D."/>
            <person name="Copeland A."/>
            <person name="Barry K.W."/>
            <person name="Cichocki N."/>
            <person name="Veneault-Fourrey C."/>
            <person name="LaButti K."/>
            <person name="Lindquist E.A."/>
            <person name="Lipzen A."/>
            <person name="Lundell T."/>
            <person name="Morin E."/>
            <person name="Murat C."/>
            <person name="Riley R."/>
            <person name="Ohm R."/>
            <person name="Sun H."/>
            <person name="Tunlid A."/>
            <person name="Henrissat B."/>
            <person name="Grigoriev I.V."/>
            <person name="Hibbett D.S."/>
            <person name="Martin F."/>
        </authorList>
    </citation>
    <scope>NUCLEOTIDE SEQUENCE [LARGE SCALE GENOMIC DNA]</scope>
    <source>
        <strain evidence="3">MUT 4182</strain>
    </source>
</reference>
<evidence type="ECO:0000256" key="1">
    <source>
        <dbReference type="SAM" id="MobiDB-lite"/>
    </source>
</evidence>
<feature type="non-terminal residue" evidence="2">
    <location>
        <position position="170"/>
    </location>
</feature>
<proteinExistence type="predicted"/>
<dbReference type="EMBL" id="KN822987">
    <property type="protein sequence ID" value="KIO29032.1"/>
    <property type="molecule type" value="Genomic_DNA"/>
</dbReference>
<evidence type="ECO:0000313" key="3">
    <source>
        <dbReference type="Proteomes" id="UP000054248"/>
    </source>
</evidence>